<feature type="non-terminal residue" evidence="1">
    <location>
        <position position="1"/>
    </location>
</feature>
<keyword evidence="2" id="KW-1185">Reference proteome</keyword>
<organism evidence="1 2">
    <name type="scientific">Racocetra fulgida</name>
    <dbReference type="NCBI Taxonomy" id="60492"/>
    <lineage>
        <taxon>Eukaryota</taxon>
        <taxon>Fungi</taxon>
        <taxon>Fungi incertae sedis</taxon>
        <taxon>Mucoromycota</taxon>
        <taxon>Glomeromycotina</taxon>
        <taxon>Glomeromycetes</taxon>
        <taxon>Diversisporales</taxon>
        <taxon>Gigasporaceae</taxon>
        <taxon>Racocetra</taxon>
    </lineage>
</organism>
<dbReference type="AlphaFoldDB" id="A0A9N9JWM7"/>
<proteinExistence type="predicted"/>
<accession>A0A9N9JWM7</accession>
<reference evidence="1" key="1">
    <citation type="submission" date="2021-06" db="EMBL/GenBank/DDBJ databases">
        <authorList>
            <person name="Kallberg Y."/>
            <person name="Tangrot J."/>
            <person name="Rosling A."/>
        </authorList>
    </citation>
    <scope>NUCLEOTIDE SEQUENCE</scope>
    <source>
        <strain evidence="1">IN212</strain>
    </source>
</reference>
<gene>
    <name evidence="1" type="ORF">RFULGI_LOCUS17613</name>
</gene>
<name>A0A9N9JWM7_9GLOM</name>
<evidence type="ECO:0000313" key="2">
    <source>
        <dbReference type="Proteomes" id="UP000789396"/>
    </source>
</evidence>
<feature type="non-terminal residue" evidence="1">
    <location>
        <position position="94"/>
    </location>
</feature>
<evidence type="ECO:0000313" key="1">
    <source>
        <dbReference type="EMBL" id="CAG8799829.1"/>
    </source>
</evidence>
<sequence length="94" mass="11213">LKLAIADKIRRKLDDIKKTHLLSETTANPFAYRMFMKLLPEIKNGKRINFLSLWVKIVMNVEQERMRQKIKPLDSDKIAFLIYEELLNVPEYVH</sequence>
<comment type="caution">
    <text evidence="1">The sequence shown here is derived from an EMBL/GenBank/DDBJ whole genome shotgun (WGS) entry which is preliminary data.</text>
</comment>
<dbReference type="Proteomes" id="UP000789396">
    <property type="component" value="Unassembled WGS sequence"/>
</dbReference>
<dbReference type="EMBL" id="CAJVPZ010070466">
    <property type="protein sequence ID" value="CAG8799829.1"/>
    <property type="molecule type" value="Genomic_DNA"/>
</dbReference>
<dbReference type="OrthoDB" id="10392135at2759"/>
<protein>
    <submittedName>
        <fullName evidence="1">13648_t:CDS:1</fullName>
    </submittedName>
</protein>